<dbReference type="Proteomes" id="UP000032142">
    <property type="component" value="Unassembled WGS sequence"/>
</dbReference>
<protein>
    <submittedName>
        <fullName evidence="1">Uncharacterized protein</fullName>
    </submittedName>
</protein>
<comment type="caution">
    <text evidence="1">The sequence shown here is derived from an EMBL/GenBank/DDBJ whole genome shotgun (WGS) entry which is preliminary data.</text>
</comment>
<keyword evidence="2" id="KW-1185">Reference proteome</keyword>
<organism evidence="1 2">
    <name type="scientific">Gossypium arboreum</name>
    <name type="common">Tree cotton</name>
    <name type="synonym">Gossypium nanking</name>
    <dbReference type="NCBI Taxonomy" id="29729"/>
    <lineage>
        <taxon>Eukaryota</taxon>
        <taxon>Viridiplantae</taxon>
        <taxon>Streptophyta</taxon>
        <taxon>Embryophyta</taxon>
        <taxon>Tracheophyta</taxon>
        <taxon>Spermatophyta</taxon>
        <taxon>Magnoliopsida</taxon>
        <taxon>eudicotyledons</taxon>
        <taxon>Gunneridae</taxon>
        <taxon>Pentapetalae</taxon>
        <taxon>rosids</taxon>
        <taxon>malvids</taxon>
        <taxon>Malvales</taxon>
        <taxon>Malvaceae</taxon>
        <taxon>Malvoideae</taxon>
        <taxon>Gossypium</taxon>
    </lineage>
</organism>
<evidence type="ECO:0000313" key="2">
    <source>
        <dbReference type="Proteomes" id="UP000032142"/>
    </source>
</evidence>
<name>A0A0B0MGN9_GOSAR</name>
<dbReference type="EMBL" id="JRRC01104282">
    <property type="protein sequence ID" value="KHF99944.1"/>
    <property type="molecule type" value="Genomic_DNA"/>
</dbReference>
<gene>
    <name evidence="1" type="ORF">F383_38701</name>
</gene>
<sequence>MRNGPKNEENRPKY</sequence>
<evidence type="ECO:0000313" key="1">
    <source>
        <dbReference type="EMBL" id="KHF99944.1"/>
    </source>
</evidence>
<accession>A0A0B0MGN9</accession>
<proteinExistence type="predicted"/>
<reference evidence="2" key="1">
    <citation type="submission" date="2014-09" db="EMBL/GenBank/DDBJ databases">
        <authorList>
            <person name="Mudge J."/>
            <person name="Ramaraj T."/>
            <person name="Lindquist I.E."/>
            <person name="Bharti A.K."/>
            <person name="Sundararajan A."/>
            <person name="Cameron C.T."/>
            <person name="Woodward J.E."/>
            <person name="May G.D."/>
            <person name="Brubaker C."/>
            <person name="Broadhvest J."/>
            <person name="Wilkins T.A."/>
        </authorList>
    </citation>
    <scope>NUCLEOTIDE SEQUENCE</scope>
    <source>
        <strain evidence="2">cv. AKA8401</strain>
    </source>
</reference>